<protein>
    <recommendedName>
        <fullName evidence="4">Trichohyalin-plectin-homology domain-containing protein</fullName>
    </recommendedName>
</protein>
<gene>
    <name evidence="2" type="ORF">JBS370_LOCUS43113</name>
</gene>
<feature type="region of interest" description="Disordered" evidence="1">
    <location>
        <begin position="69"/>
        <end position="104"/>
    </location>
</feature>
<dbReference type="AlphaFoldDB" id="A0A820NFW4"/>
<proteinExistence type="predicted"/>
<comment type="caution">
    <text evidence="2">The sequence shown here is derived from an EMBL/GenBank/DDBJ whole genome shotgun (WGS) entry which is preliminary data.</text>
</comment>
<organism evidence="2 3">
    <name type="scientific">Rotaria sordida</name>
    <dbReference type="NCBI Taxonomy" id="392033"/>
    <lineage>
        <taxon>Eukaryota</taxon>
        <taxon>Metazoa</taxon>
        <taxon>Spiralia</taxon>
        <taxon>Gnathifera</taxon>
        <taxon>Rotifera</taxon>
        <taxon>Eurotatoria</taxon>
        <taxon>Bdelloidea</taxon>
        <taxon>Philodinida</taxon>
        <taxon>Philodinidae</taxon>
        <taxon>Rotaria</taxon>
    </lineage>
</organism>
<evidence type="ECO:0000313" key="3">
    <source>
        <dbReference type="Proteomes" id="UP000663836"/>
    </source>
</evidence>
<accession>A0A820NFW4</accession>
<dbReference type="EMBL" id="CAJOBD010063323">
    <property type="protein sequence ID" value="CAF4389837.1"/>
    <property type="molecule type" value="Genomic_DNA"/>
</dbReference>
<feature type="non-terminal residue" evidence="2">
    <location>
        <position position="104"/>
    </location>
</feature>
<feature type="compositionally biased region" description="Polar residues" evidence="1">
    <location>
        <begin position="81"/>
        <end position="95"/>
    </location>
</feature>
<name>A0A820NFW4_9BILA</name>
<evidence type="ECO:0008006" key="4">
    <source>
        <dbReference type="Google" id="ProtNLM"/>
    </source>
</evidence>
<evidence type="ECO:0000313" key="2">
    <source>
        <dbReference type="EMBL" id="CAF4389837.1"/>
    </source>
</evidence>
<evidence type="ECO:0000256" key="1">
    <source>
        <dbReference type="SAM" id="MobiDB-lite"/>
    </source>
</evidence>
<feature type="non-terminal residue" evidence="2">
    <location>
        <position position="1"/>
    </location>
</feature>
<sequence>LELRDENHRYRTYLEQRKLDERRQQIELDRVLQTELDRQNAKRAEKIRAEKDKRAKLLQEVVEGRQQQLIDRNDRKAQEANEYQWQKDNMKNISEQVKLEEADR</sequence>
<dbReference type="Proteomes" id="UP000663836">
    <property type="component" value="Unassembled WGS sequence"/>
</dbReference>
<reference evidence="2" key="1">
    <citation type="submission" date="2021-02" db="EMBL/GenBank/DDBJ databases">
        <authorList>
            <person name="Nowell W R."/>
        </authorList>
    </citation>
    <scope>NUCLEOTIDE SEQUENCE</scope>
</reference>